<keyword evidence="1" id="KW-0732">Signal</keyword>
<dbReference type="EMBL" id="CAJPDR010000878">
    <property type="protein sequence ID" value="CAF9943060.1"/>
    <property type="molecule type" value="Genomic_DNA"/>
</dbReference>
<feature type="chain" id="PRO_5034053394" evidence="1">
    <location>
        <begin position="19"/>
        <end position="275"/>
    </location>
</feature>
<protein>
    <submittedName>
        <fullName evidence="2">Uncharacterized protein</fullName>
    </submittedName>
</protein>
<accession>A0A8H3J8Z2</accession>
<name>A0A8H3J8Z2_9LECA</name>
<organism evidence="2 3">
    <name type="scientific">Alectoria fallacina</name>
    <dbReference type="NCBI Taxonomy" id="1903189"/>
    <lineage>
        <taxon>Eukaryota</taxon>
        <taxon>Fungi</taxon>
        <taxon>Dikarya</taxon>
        <taxon>Ascomycota</taxon>
        <taxon>Pezizomycotina</taxon>
        <taxon>Lecanoromycetes</taxon>
        <taxon>OSLEUM clade</taxon>
        <taxon>Lecanoromycetidae</taxon>
        <taxon>Lecanorales</taxon>
        <taxon>Lecanorineae</taxon>
        <taxon>Parmeliaceae</taxon>
        <taxon>Alectoria</taxon>
    </lineage>
</organism>
<evidence type="ECO:0000313" key="3">
    <source>
        <dbReference type="Proteomes" id="UP000664203"/>
    </source>
</evidence>
<reference evidence="2" key="1">
    <citation type="submission" date="2021-03" db="EMBL/GenBank/DDBJ databases">
        <authorList>
            <person name="Tagirdzhanova G."/>
        </authorList>
    </citation>
    <scope>NUCLEOTIDE SEQUENCE</scope>
</reference>
<sequence>MLKISILWTAFSTVVATAASVLQSLQSIEMGPSPSLNQSYQSYNESIQATMQIRCDGQQYGRGLNIEECKQAFQSIARSSQQMRFGQRRTAETYDVNVPYRFSSDNDGCVIDIGLAPRARSAYASFIQVAQAASAIIETCVRTDNPTGGVARNIGRDGTLTIAVKAYKQTIKCRGTAPSGLYDSCSQLLDTIRATTAKSTFGTKGLPGVQFYLRFLAYYNGPPTSCALAVDADRWTPVFKDSESWYDIWEEATAMLAICIKHGALPLRSALGKAF</sequence>
<keyword evidence="3" id="KW-1185">Reference proteome</keyword>
<dbReference type="AlphaFoldDB" id="A0A8H3J8Z2"/>
<gene>
    <name evidence="2" type="ORF">ALECFALPRED_010506</name>
</gene>
<feature type="signal peptide" evidence="1">
    <location>
        <begin position="1"/>
        <end position="18"/>
    </location>
</feature>
<proteinExistence type="predicted"/>
<dbReference type="OrthoDB" id="5275764at2759"/>
<dbReference type="Proteomes" id="UP000664203">
    <property type="component" value="Unassembled WGS sequence"/>
</dbReference>
<evidence type="ECO:0000256" key="1">
    <source>
        <dbReference type="SAM" id="SignalP"/>
    </source>
</evidence>
<comment type="caution">
    <text evidence="2">The sequence shown here is derived from an EMBL/GenBank/DDBJ whole genome shotgun (WGS) entry which is preliminary data.</text>
</comment>
<evidence type="ECO:0000313" key="2">
    <source>
        <dbReference type="EMBL" id="CAF9943060.1"/>
    </source>
</evidence>